<feature type="signal peptide" evidence="2">
    <location>
        <begin position="1"/>
        <end position="26"/>
    </location>
</feature>
<feature type="region of interest" description="Disordered" evidence="1">
    <location>
        <begin position="38"/>
        <end position="63"/>
    </location>
</feature>
<accession>A6GJA9</accession>
<proteinExistence type="predicted"/>
<reference evidence="3 4" key="1">
    <citation type="submission" date="2007-06" db="EMBL/GenBank/DDBJ databases">
        <authorList>
            <person name="Shimkets L."/>
            <person name="Ferriera S."/>
            <person name="Johnson J."/>
            <person name="Kravitz S."/>
            <person name="Beeson K."/>
            <person name="Sutton G."/>
            <person name="Rogers Y.-H."/>
            <person name="Friedman R."/>
            <person name="Frazier M."/>
            <person name="Venter J.C."/>
        </authorList>
    </citation>
    <scope>NUCLEOTIDE SEQUENCE [LARGE SCALE GENOMIC DNA]</scope>
    <source>
        <strain evidence="3 4">SIR-1</strain>
    </source>
</reference>
<organism evidence="3 4">
    <name type="scientific">Plesiocystis pacifica SIR-1</name>
    <dbReference type="NCBI Taxonomy" id="391625"/>
    <lineage>
        <taxon>Bacteria</taxon>
        <taxon>Pseudomonadati</taxon>
        <taxon>Myxococcota</taxon>
        <taxon>Polyangia</taxon>
        <taxon>Nannocystales</taxon>
        <taxon>Nannocystaceae</taxon>
        <taxon>Plesiocystis</taxon>
    </lineage>
</organism>
<name>A6GJA9_9BACT</name>
<evidence type="ECO:0000313" key="3">
    <source>
        <dbReference type="EMBL" id="EDM74054.1"/>
    </source>
</evidence>
<sequence length="461" mass="47980">MRPRDRSLFRPALSLLGVCLCAPLLACPAKQPQAEAEVEAEAEAKTKGGEGGEAEGAKPKAKAEGFSQLEGVQALTLPAGPRSSAASLAASDGGVWLSWMSEAGEAPALMVAKGTPAAEGGLSWSEPETVAAGPGLIVDWLNVPAVVESSAGTLIVAWAQLNDATDASKGYGLRLSAREDGGGYVDAWDPLEDLGGSKGPEAGFPAFVVTGEVVRLFWLDGADRAPEELGGKGDEGAMQLRTMLLDAEGKRGAPARVVDPRVSDCSPISAQLIGSRPYVAYRDRSDEELRDIAVVEPGKAPKIVAEDGWKVEGCSSNGPAVAPATTGSMHVAWFAAPEGKREVRLAIGSASQGFDEPIVASLGRPIGHPTLVGFEGGQAEVSWIEVDEKEKLLARLLTRRVRTDGELGPTFVVSEIGVGPAWGTPQNIRLGDQLLWVFTNPGNGNVDTELAGYLAPAPPKP</sequence>
<gene>
    <name evidence="3" type="ORF">PPSIR1_16895</name>
</gene>
<comment type="caution">
    <text evidence="3">The sequence shown here is derived from an EMBL/GenBank/DDBJ whole genome shotgun (WGS) entry which is preliminary data.</text>
</comment>
<dbReference type="AlphaFoldDB" id="A6GJA9"/>
<dbReference type="EMBL" id="ABCS01000152">
    <property type="protein sequence ID" value="EDM74054.1"/>
    <property type="molecule type" value="Genomic_DNA"/>
</dbReference>
<feature type="compositionally biased region" description="Basic and acidic residues" evidence="1">
    <location>
        <begin position="42"/>
        <end position="63"/>
    </location>
</feature>
<evidence type="ECO:0000256" key="2">
    <source>
        <dbReference type="SAM" id="SignalP"/>
    </source>
</evidence>
<protein>
    <submittedName>
        <fullName evidence="3">BNR repeat, putative</fullName>
    </submittedName>
</protein>
<feature type="chain" id="PRO_5002694078" evidence="2">
    <location>
        <begin position="27"/>
        <end position="461"/>
    </location>
</feature>
<evidence type="ECO:0000256" key="1">
    <source>
        <dbReference type="SAM" id="MobiDB-lite"/>
    </source>
</evidence>
<keyword evidence="2" id="KW-0732">Signal</keyword>
<evidence type="ECO:0000313" key="4">
    <source>
        <dbReference type="Proteomes" id="UP000005801"/>
    </source>
</evidence>
<dbReference type="Proteomes" id="UP000005801">
    <property type="component" value="Unassembled WGS sequence"/>
</dbReference>
<dbReference type="STRING" id="391625.PPSIR1_16895"/>
<dbReference type="RefSeq" id="WP_006976795.1">
    <property type="nucleotide sequence ID" value="NZ_ABCS01000152.1"/>
</dbReference>
<dbReference type="eggNOG" id="COG4409">
    <property type="taxonomic scope" value="Bacteria"/>
</dbReference>
<dbReference type="OrthoDB" id="9764969at2"/>
<keyword evidence="4" id="KW-1185">Reference proteome</keyword>